<dbReference type="Proteomes" id="UP001172778">
    <property type="component" value="Unassembled WGS sequence"/>
</dbReference>
<keyword evidence="2" id="KW-1185">Reference proteome</keyword>
<proteinExistence type="predicted"/>
<dbReference type="EMBL" id="JARRAF010000057">
    <property type="protein sequence ID" value="MDK2126852.1"/>
    <property type="molecule type" value="Genomic_DNA"/>
</dbReference>
<accession>A0ABT7E7G0</accession>
<sequence length="145" mass="16552">ARIPTPPESELAHSLSNDYIFFPPQHLRIRLKVLHFSLERASSLINELNSVGDKELRRICIALLGWLSSRARFPRMKSMSLSELGSACESMIDLLQRDSSFSVIFILGEDGVEFHKSLRDDEIAAMCQLAEQLHKPPRFVSKKRM</sequence>
<organism evidence="1 2">
    <name type="scientific">Parachitinimonas caeni</name>
    <dbReference type="NCBI Taxonomy" id="3031301"/>
    <lineage>
        <taxon>Bacteria</taxon>
        <taxon>Pseudomonadati</taxon>
        <taxon>Pseudomonadota</taxon>
        <taxon>Betaproteobacteria</taxon>
        <taxon>Neisseriales</taxon>
        <taxon>Chitinibacteraceae</taxon>
        <taxon>Parachitinimonas</taxon>
    </lineage>
</organism>
<reference evidence="1" key="1">
    <citation type="submission" date="2023-03" db="EMBL/GenBank/DDBJ databases">
        <title>Chitinimonas shenzhenensis gen. nov., sp. nov., a novel member of family Burkholderiaceae isolated from activated sludge collected in Shen Zhen, China.</title>
        <authorList>
            <person name="Wang X."/>
        </authorList>
    </citation>
    <scope>NUCLEOTIDE SEQUENCE</scope>
    <source>
        <strain evidence="1">DQS-5</strain>
    </source>
</reference>
<name>A0ABT7E7G0_9NEIS</name>
<comment type="caution">
    <text evidence="1">The sequence shown here is derived from an EMBL/GenBank/DDBJ whole genome shotgun (WGS) entry which is preliminary data.</text>
</comment>
<evidence type="ECO:0000313" key="1">
    <source>
        <dbReference type="EMBL" id="MDK2126852.1"/>
    </source>
</evidence>
<gene>
    <name evidence="1" type="ORF">PZA18_22665</name>
</gene>
<feature type="non-terminal residue" evidence="1">
    <location>
        <position position="1"/>
    </location>
</feature>
<dbReference type="RefSeq" id="WP_284103174.1">
    <property type="nucleotide sequence ID" value="NZ_JARRAF010000057.1"/>
</dbReference>
<evidence type="ECO:0000313" key="2">
    <source>
        <dbReference type="Proteomes" id="UP001172778"/>
    </source>
</evidence>
<protein>
    <submittedName>
        <fullName evidence="1">Uncharacterized protein</fullName>
    </submittedName>
</protein>